<proteinExistence type="predicted"/>
<keyword evidence="3" id="KW-1185">Reference proteome</keyword>
<feature type="region of interest" description="Disordered" evidence="1">
    <location>
        <begin position="64"/>
        <end position="85"/>
    </location>
</feature>
<evidence type="ECO:0000313" key="2">
    <source>
        <dbReference type="EMBL" id="PVV01519.1"/>
    </source>
</evidence>
<comment type="caution">
    <text evidence="2">The sequence shown here is derived from an EMBL/GenBank/DDBJ whole genome shotgun (WGS) entry which is preliminary data.</text>
</comment>
<evidence type="ECO:0000313" key="3">
    <source>
        <dbReference type="Proteomes" id="UP000245609"/>
    </source>
</evidence>
<sequence length="529" mass="60646">RLQSKIENSRDDLVIIQRHIHQSSFINCFKQNIPLPQSSTSMSLETITSGISNESVFITLEHEKGKTEHESEEHDHNETFQSCGSEKGTSSTVLSTVAGVYTASKLRDLGFEFSAKQYKLAKQKAKIVSKVNGILEEFSNASTKTLITRGRNGENTIQPIRFLRNTKIHIYNQFKLRFPEAKLSLSKFYALCPKHYQKPSKKTDICSICIVGNKAKLDLEQAKNSNNFDVFRIDQKQQLDEESCIVIADFKENFRIGGGPVESGNNFYQKVQISDLCFCIIYKENQEIKRSYHNFLSENLSHDSLFVINCFKTLLGLEEMKDFKKVNFWSDSGPHFKNGDILYSFLVDFRRNFTDKKIGINFFNEKHGKSDVDGHFGVLSRWYKDLEANRNISSIIDIKECFEEKERDRNLFESSSAEKNKFSFAIYPRNMPRTERKRILVKDGIRLYQSYYMDGRVLKGSVIGRLDASNYLPVSYSVKSVKDSRVDKYAPAFPIQRDCLGDIMGPASKKVQDGRIRILRQSGICFGSG</sequence>
<dbReference type="EMBL" id="MBFS01001012">
    <property type="protein sequence ID" value="PVV01519.1"/>
    <property type="molecule type" value="Genomic_DNA"/>
</dbReference>
<name>A0A2T9ZA79_9FUNG</name>
<accession>A0A2T9ZA79</accession>
<protein>
    <submittedName>
        <fullName evidence="2">Uncharacterized protein</fullName>
    </submittedName>
</protein>
<dbReference type="AlphaFoldDB" id="A0A2T9ZA79"/>
<dbReference type="OrthoDB" id="408781at2759"/>
<reference evidence="2 3" key="1">
    <citation type="journal article" date="2018" name="MBio">
        <title>Comparative Genomics Reveals the Core Gene Toolbox for the Fungus-Insect Symbiosis.</title>
        <authorList>
            <person name="Wang Y."/>
            <person name="Stata M."/>
            <person name="Wang W."/>
            <person name="Stajich J.E."/>
            <person name="White M.M."/>
            <person name="Moncalvo J.M."/>
        </authorList>
    </citation>
    <scope>NUCLEOTIDE SEQUENCE [LARGE SCALE GENOMIC DNA]</scope>
    <source>
        <strain evidence="2 3">SC-DP-2</strain>
    </source>
</reference>
<organism evidence="2 3">
    <name type="scientific">Smittium megazygosporum</name>
    <dbReference type="NCBI Taxonomy" id="133381"/>
    <lineage>
        <taxon>Eukaryota</taxon>
        <taxon>Fungi</taxon>
        <taxon>Fungi incertae sedis</taxon>
        <taxon>Zoopagomycota</taxon>
        <taxon>Kickxellomycotina</taxon>
        <taxon>Harpellomycetes</taxon>
        <taxon>Harpellales</taxon>
        <taxon>Legeriomycetaceae</taxon>
        <taxon>Smittium</taxon>
    </lineage>
</organism>
<dbReference type="Proteomes" id="UP000245609">
    <property type="component" value="Unassembled WGS sequence"/>
</dbReference>
<feature type="compositionally biased region" description="Basic and acidic residues" evidence="1">
    <location>
        <begin position="64"/>
        <end position="78"/>
    </location>
</feature>
<evidence type="ECO:0000256" key="1">
    <source>
        <dbReference type="SAM" id="MobiDB-lite"/>
    </source>
</evidence>
<gene>
    <name evidence="2" type="ORF">BB560_004060</name>
</gene>
<feature type="non-terminal residue" evidence="2">
    <location>
        <position position="1"/>
    </location>
</feature>